<dbReference type="EMBL" id="JAHCLR010000017">
    <property type="protein sequence ID" value="MBS9534037.1"/>
    <property type="molecule type" value="Genomic_DNA"/>
</dbReference>
<reference evidence="1 2" key="1">
    <citation type="submission" date="2021-05" db="EMBL/GenBank/DDBJ databases">
        <title>Mycobacterium acidophilum sp. nov., an extremely acid-tolerant member of the genus Mycobacterium.</title>
        <authorList>
            <person name="Xia J."/>
        </authorList>
    </citation>
    <scope>NUCLEOTIDE SEQUENCE [LARGE SCALE GENOMIC DNA]</scope>
    <source>
        <strain evidence="1 2">M1</strain>
    </source>
</reference>
<dbReference type="Gene3D" id="1.10.287.1060">
    <property type="entry name" value="ESAT-6-like"/>
    <property type="match status" value="1"/>
</dbReference>
<organism evidence="1 2">
    <name type="scientific">Mycolicibacter acidiphilus</name>
    <dbReference type="NCBI Taxonomy" id="2835306"/>
    <lineage>
        <taxon>Bacteria</taxon>
        <taxon>Bacillati</taxon>
        <taxon>Actinomycetota</taxon>
        <taxon>Actinomycetes</taxon>
        <taxon>Mycobacteriales</taxon>
        <taxon>Mycobacteriaceae</taxon>
        <taxon>Mycolicibacter</taxon>
    </lineage>
</organism>
<comment type="caution">
    <text evidence="1">The sequence shown here is derived from an EMBL/GenBank/DDBJ whole genome shotgun (WGS) entry which is preliminary data.</text>
</comment>
<keyword evidence="2" id="KW-1185">Reference proteome</keyword>
<dbReference type="InterPro" id="IPR010310">
    <property type="entry name" value="T7SS_ESAT-6-like"/>
</dbReference>
<dbReference type="Pfam" id="PF06013">
    <property type="entry name" value="WXG100"/>
    <property type="match status" value="1"/>
</dbReference>
<gene>
    <name evidence="1" type="ORF">KIH27_10615</name>
</gene>
<dbReference type="SUPFAM" id="SSF140453">
    <property type="entry name" value="EsxAB dimer-like"/>
    <property type="match status" value="1"/>
</dbReference>
<dbReference type="RefSeq" id="WP_214092916.1">
    <property type="nucleotide sequence ID" value="NZ_JAHCLR010000017.1"/>
</dbReference>
<evidence type="ECO:0000313" key="1">
    <source>
        <dbReference type="EMBL" id="MBS9534037.1"/>
    </source>
</evidence>
<protein>
    <submittedName>
        <fullName evidence="1">WXG100 family type VII secretion target</fullName>
    </submittedName>
</protein>
<dbReference type="Proteomes" id="UP001519535">
    <property type="component" value="Unassembled WGS sequence"/>
</dbReference>
<name>A0ABS5RIA3_9MYCO</name>
<dbReference type="InterPro" id="IPR036689">
    <property type="entry name" value="ESAT-6-like_sf"/>
</dbReference>
<sequence>MGTKGVAMADATGGGVLRVEADSVLAAVGEFRSIADELADGLGQLVCAADSVLGISWRGAAASAFDRDWVEFHDAAKAVVGDADTIADLVAYSVQVYGEQDETSAAVVRSVWVRSDS</sequence>
<evidence type="ECO:0000313" key="2">
    <source>
        <dbReference type="Proteomes" id="UP001519535"/>
    </source>
</evidence>
<accession>A0ABS5RIA3</accession>
<proteinExistence type="predicted"/>